<dbReference type="GeneID" id="68615734"/>
<name>A0AAV3UPX3_9EURY</name>
<reference evidence="2 3" key="1">
    <citation type="journal article" date="2019" name="Int. J. Syst. Evol. Microbiol.">
        <title>The Global Catalogue of Microorganisms (GCM) 10K type strain sequencing project: providing services to taxonomists for standard genome sequencing and annotation.</title>
        <authorList>
            <consortium name="The Broad Institute Genomics Platform"/>
            <consortium name="The Broad Institute Genome Sequencing Center for Infectious Disease"/>
            <person name="Wu L."/>
            <person name="Ma J."/>
        </authorList>
    </citation>
    <scope>NUCLEOTIDE SEQUENCE [LARGE SCALE GENOMIC DNA]</scope>
    <source>
        <strain evidence="2 3">JCM 17504</strain>
    </source>
</reference>
<sequence>MTNSPNVSDDTTAQLDQIFDILAHNHRRHALSYLIARDDGVASITELLECVGESAPDGVTGDTDSESTKNLQLSLTHIHLPKMDAAGIIDYDTRSETAHYHETRRLEQYLALAEKIGVQG</sequence>
<gene>
    <name evidence="2" type="ORF">GCM10025751_47430</name>
</gene>
<dbReference type="Proteomes" id="UP001501729">
    <property type="component" value="Unassembled WGS sequence"/>
</dbReference>
<dbReference type="RefSeq" id="WP_227777053.1">
    <property type="nucleotide sequence ID" value="NZ_BAABKX010000019.1"/>
</dbReference>
<dbReference type="Gene3D" id="1.10.10.10">
    <property type="entry name" value="Winged helix-like DNA-binding domain superfamily/Winged helix DNA-binding domain"/>
    <property type="match status" value="1"/>
</dbReference>
<feature type="domain" description="DUF7344" evidence="1">
    <location>
        <begin position="19"/>
        <end position="97"/>
    </location>
</feature>
<dbReference type="AlphaFoldDB" id="A0AAV3UPX3"/>
<evidence type="ECO:0000313" key="3">
    <source>
        <dbReference type="Proteomes" id="UP001501729"/>
    </source>
</evidence>
<dbReference type="InterPro" id="IPR036388">
    <property type="entry name" value="WH-like_DNA-bd_sf"/>
</dbReference>
<accession>A0AAV3UPX3</accession>
<evidence type="ECO:0000259" key="1">
    <source>
        <dbReference type="Pfam" id="PF24035"/>
    </source>
</evidence>
<protein>
    <recommendedName>
        <fullName evidence="1">DUF7344 domain-containing protein</fullName>
    </recommendedName>
</protein>
<dbReference type="EMBL" id="BAABKX010000019">
    <property type="protein sequence ID" value="GAA5061303.1"/>
    <property type="molecule type" value="Genomic_DNA"/>
</dbReference>
<keyword evidence="3" id="KW-1185">Reference proteome</keyword>
<comment type="caution">
    <text evidence="2">The sequence shown here is derived from an EMBL/GenBank/DDBJ whole genome shotgun (WGS) entry which is preliminary data.</text>
</comment>
<organism evidence="2 3">
    <name type="scientific">Haladaptatus pallidirubidus</name>
    <dbReference type="NCBI Taxonomy" id="1008152"/>
    <lineage>
        <taxon>Archaea</taxon>
        <taxon>Methanobacteriati</taxon>
        <taxon>Methanobacteriota</taxon>
        <taxon>Stenosarchaea group</taxon>
        <taxon>Halobacteria</taxon>
        <taxon>Halobacteriales</taxon>
        <taxon>Haladaptataceae</taxon>
        <taxon>Haladaptatus</taxon>
    </lineage>
</organism>
<dbReference type="InterPro" id="IPR055768">
    <property type="entry name" value="DUF7344"/>
</dbReference>
<dbReference type="Pfam" id="PF24035">
    <property type="entry name" value="DUF7344"/>
    <property type="match status" value="1"/>
</dbReference>
<evidence type="ECO:0000313" key="2">
    <source>
        <dbReference type="EMBL" id="GAA5061303.1"/>
    </source>
</evidence>
<proteinExistence type="predicted"/>